<evidence type="ECO:0000313" key="2">
    <source>
        <dbReference type="Proteomes" id="UP001164539"/>
    </source>
</evidence>
<protein>
    <submittedName>
        <fullName evidence="1">Pectin lyase-like superfamily protein</fullName>
    </submittedName>
</protein>
<name>A0ACC1YEB5_MELAZ</name>
<dbReference type="EMBL" id="CM051396">
    <property type="protein sequence ID" value="KAJ4722121.1"/>
    <property type="molecule type" value="Genomic_DNA"/>
</dbReference>
<dbReference type="Proteomes" id="UP001164539">
    <property type="component" value="Chromosome 3"/>
</dbReference>
<sequence length="495" mass="53750">MATQDKLVKIGKEGFALLDEAYGRSKKPARSRVPTATTTQAYDHYHHQYYNNQLHYVYRGPQVITVLEPVIDSNQAAQFYGGMSVVDHALACNFNAAAADDNAKAISQGGAPDPTEKVFNVLQFGAKIGEKEEPESIESNHMAFVQAFQAACKHIGKARLLIPKETFVLGPVTFTGPCKNPTPLTVQVQGTLKAISDISEFPGEGEEWINFQSINGLIVTGGGKFDGQGPASWKYRDTNKDNDAPGQRLPANIQFVEVTNAVVRRITSLNSKGFHLFITQCQNIRLYHLNITAPDNSPNTDGIHISQSNLVKIAKSSIGTGDDCIGMIRGCSNISIKKVTCGPGHGISVGSLGKYDNETDVKGIIVKDCTLVGTQNGVRIKTYEGKSESQASGLLFQDIVMKDVKRPIIINQFYGGKMDSIVKINDIRFVNVTGTSVSKVAVDIACSKQFPCQKVHLSNINLKYSGMDNDKTPFSSSCVNAQVGYNGMQLPPPCH</sequence>
<accession>A0ACC1YEB5</accession>
<gene>
    <name evidence="1" type="ORF">OWV82_005675</name>
</gene>
<comment type="caution">
    <text evidence="1">The sequence shown here is derived from an EMBL/GenBank/DDBJ whole genome shotgun (WGS) entry which is preliminary data.</text>
</comment>
<proteinExistence type="predicted"/>
<reference evidence="1 2" key="1">
    <citation type="journal article" date="2023" name="Science">
        <title>Complex scaffold remodeling in plant triterpene biosynthesis.</title>
        <authorList>
            <person name="De La Pena R."/>
            <person name="Hodgson H."/>
            <person name="Liu J.C."/>
            <person name="Stephenson M.J."/>
            <person name="Martin A.C."/>
            <person name="Owen C."/>
            <person name="Harkess A."/>
            <person name="Leebens-Mack J."/>
            <person name="Jimenez L.E."/>
            <person name="Osbourn A."/>
            <person name="Sattely E.S."/>
        </authorList>
    </citation>
    <scope>NUCLEOTIDE SEQUENCE [LARGE SCALE GENOMIC DNA]</scope>
    <source>
        <strain evidence="2">cv. JPN11</strain>
        <tissue evidence="1">Leaf</tissue>
    </source>
</reference>
<organism evidence="1 2">
    <name type="scientific">Melia azedarach</name>
    <name type="common">Chinaberry tree</name>
    <dbReference type="NCBI Taxonomy" id="155640"/>
    <lineage>
        <taxon>Eukaryota</taxon>
        <taxon>Viridiplantae</taxon>
        <taxon>Streptophyta</taxon>
        <taxon>Embryophyta</taxon>
        <taxon>Tracheophyta</taxon>
        <taxon>Spermatophyta</taxon>
        <taxon>Magnoliopsida</taxon>
        <taxon>eudicotyledons</taxon>
        <taxon>Gunneridae</taxon>
        <taxon>Pentapetalae</taxon>
        <taxon>rosids</taxon>
        <taxon>malvids</taxon>
        <taxon>Sapindales</taxon>
        <taxon>Meliaceae</taxon>
        <taxon>Melia</taxon>
    </lineage>
</organism>
<evidence type="ECO:0000313" key="1">
    <source>
        <dbReference type="EMBL" id="KAJ4722121.1"/>
    </source>
</evidence>
<keyword evidence="2" id="KW-1185">Reference proteome</keyword>